<dbReference type="EMBL" id="VSRR010000274">
    <property type="protein sequence ID" value="MPC13330.1"/>
    <property type="molecule type" value="Genomic_DNA"/>
</dbReference>
<comment type="caution">
    <text evidence="2">The sequence shown here is derived from an EMBL/GenBank/DDBJ whole genome shotgun (WGS) entry which is preliminary data.</text>
</comment>
<evidence type="ECO:0000313" key="2">
    <source>
        <dbReference type="EMBL" id="MPC13330.1"/>
    </source>
</evidence>
<protein>
    <submittedName>
        <fullName evidence="2">Uncharacterized protein</fullName>
    </submittedName>
</protein>
<name>A0A5B7CVC7_PORTR</name>
<gene>
    <name evidence="2" type="ORF">E2C01_006060</name>
</gene>
<proteinExistence type="predicted"/>
<keyword evidence="3" id="KW-1185">Reference proteome</keyword>
<organism evidence="2 3">
    <name type="scientific">Portunus trituberculatus</name>
    <name type="common">Swimming crab</name>
    <name type="synonym">Neptunus trituberculatus</name>
    <dbReference type="NCBI Taxonomy" id="210409"/>
    <lineage>
        <taxon>Eukaryota</taxon>
        <taxon>Metazoa</taxon>
        <taxon>Ecdysozoa</taxon>
        <taxon>Arthropoda</taxon>
        <taxon>Crustacea</taxon>
        <taxon>Multicrustacea</taxon>
        <taxon>Malacostraca</taxon>
        <taxon>Eumalacostraca</taxon>
        <taxon>Eucarida</taxon>
        <taxon>Decapoda</taxon>
        <taxon>Pleocyemata</taxon>
        <taxon>Brachyura</taxon>
        <taxon>Eubrachyura</taxon>
        <taxon>Portunoidea</taxon>
        <taxon>Portunidae</taxon>
        <taxon>Portuninae</taxon>
        <taxon>Portunus</taxon>
    </lineage>
</organism>
<feature type="compositionally biased region" description="Basic and acidic residues" evidence="1">
    <location>
        <begin position="11"/>
        <end position="32"/>
    </location>
</feature>
<evidence type="ECO:0000313" key="3">
    <source>
        <dbReference type="Proteomes" id="UP000324222"/>
    </source>
</evidence>
<dbReference type="Proteomes" id="UP000324222">
    <property type="component" value="Unassembled WGS sequence"/>
</dbReference>
<evidence type="ECO:0000256" key="1">
    <source>
        <dbReference type="SAM" id="MobiDB-lite"/>
    </source>
</evidence>
<accession>A0A5B7CVC7</accession>
<reference evidence="2 3" key="1">
    <citation type="submission" date="2019-05" db="EMBL/GenBank/DDBJ databases">
        <title>Another draft genome of Portunus trituberculatus and its Hox gene families provides insights of decapod evolution.</title>
        <authorList>
            <person name="Jeong J.-H."/>
            <person name="Song I."/>
            <person name="Kim S."/>
            <person name="Choi T."/>
            <person name="Kim D."/>
            <person name="Ryu S."/>
            <person name="Kim W."/>
        </authorList>
    </citation>
    <scope>NUCLEOTIDE SEQUENCE [LARGE SCALE GENOMIC DNA]</scope>
    <source>
        <tissue evidence="2">Muscle</tissue>
    </source>
</reference>
<dbReference type="AlphaFoldDB" id="A0A5B7CVC7"/>
<sequence length="124" mass="13939">MSKARGRRKLVHVERRPEDRTPRRLMHGDWTGHRNTTGRMAKNYIVSEESIWREDSETTKDTFLGILGLRAWAGFTGFGRALQRPHLATAGFMLNVTELVRVSLVPAMASRASLSSSPPVSPDH</sequence>
<feature type="region of interest" description="Disordered" evidence="1">
    <location>
        <begin position="1"/>
        <end position="34"/>
    </location>
</feature>
<feature type="compositionally biased region" description="Basic residues" evidence="1">
    <location>
        <begin position="1"/>
        <end position="10"/>
    </location>
</feature>